<comment type="function">
    <text evidence="3">Required for rescue of stalled ribosomes mediated by trans-translation. Binds to transfer-messenger RNA (tmRNA), required for stable association of tmRNA with ribosomes. tmRNA and SmpB together mimic tRNA shape, replacing the anticodon stem-loop with SmpB. tmRNA is encoded by the ssrA gene; the 2 termini fold to resemble tRNA(Ala) and it encodes a 'tag peptide', a short internal open reading frame. During trans-translation Ala-aminoacylated tmRNA acts like a tRNA, entering the A-site of stalled ribosomes, displacing the stalled mRNA. The ribosome then switches to translate the ORF on the tmRNA; the nascent peptide is terminated with the 'tag peptide' encoded by the tmRNA and targeted for degradation. The ribosome is freed to recommence translation, which seems to be the essential function of trans-translation.</text>
</comment>
<evidence type="ECO:0000313" key="5">
    <source>
        <dbReference type="Proteomes" id="UP000216339"/>
    </source>
</evidence>
<dbReference type="PROSITE" id="PS01317">
    <property type="entry name" value="SSRP"/>
    <property type="match status" value="1"/>
</dbReference>
<dbReference type="GO" id="GO:0070930">
    <property type="term" value="P:trans-translation-dependent protein tagging"/>
    <property type="evidence" value="ECO:0007669"/>
    <property type="project" value="TreeGrafter"/>
</dbReference>
<evidence type="ECO:0000256" key="2">
    <source>
        <dbReference type="ARBA" id="ARBA00022884"/>
    </source>
</evidence>
<dbReference type="GO" id="GO:0005829">
    <property type="term" value="C:cytosol"/>
    <property type="evidence" value="ECO:0007669"/>
    <property type="project" value="TreeGrafter"/>
</dbReference>
<dbReference type="InterPro" id="IPR000037">
    <property type="entry name" value="SsrA-bd_prot"/>
</dbReference>
<dbReference type="RefSeq" id="WP_095510311.1">
    <property type="nucleotide sequence ID" value="NZ_MQWD01000001.1"/>
</dbReference>
<evidence type="ECO:0000256" key="3">
    <source>
        <dbReference type="HAMAP-Rule" id="MF_00023"/>
    </source>
</evidence>
<dbReference type="HAMAP" id="MF_00023">
    <property type="entry name" value="SmpB"/>
    <property type="match status" value="1"/>
</dbReference>
<keyword evidence="2 3" id="KW-0694">RNA-binding</keyword>
<gene>
    <name evidence="3" type="primary">smpB</name>
    <name evidence="4" type="ORF">BSZ37_09455</name>
</gene>
<reference evidence="4 5" key="1">
    <citation type="submission" date="2016-11" db="EMBL/GenBank/DDBJ databases">
        <title>Study of marine rhodopsin-containing bacteria.</title>
        <authorList>
            <person name="Yoshizawa S."/>
            <person name="Kumagai Y."/>
            <person name="Kogure K."/>
        </authorList>
    </citation>
    <scope>NUCLEOTIDE SEQUENCE [LARGE SCALE GENOMIC DNA]</scope>
    <source>
        <strain evidence="4 5">SAORIC-28</strain>
    </source>
</reference>
<comment type="subcellular location">
    <subcellularLocation>
        <location evidence="3">Cytoplasm</location>
    </subcellularLocation>
    <text evidence="3">The tmRNA-SmpB complex associates with stalled 70S ribosomes.</text>
</comment>
<comment type="caution">
    <text evidence="4">The sequence shown here is derived from an EMBL/GenBank/DDBJ whole genome shotgun (WGS) entry which is preliminary data.</text>
</comment>
<dbReference type="EMBL" id="MQWD01000001">
    <property type="protein sequence ID" value="PAP76652.1"/>
    <property type="molecule type" value="Genomic_DNA"/>
</dbReference>
<evidence type="ECO:0000313" key="4">
    <source>
        <dbReference type="EMBL" id="PAP76652.1"/>
    </source>
</evidence>
<dbReference type="PANTHER" id="PTHR30308">
    <property type="entry name" value="TMRNA-BINDING COMPONENT OF TRANS-TRANSLATION TAGGING COMPLEX"/>
    <property type="match status" value="1"/>
</dbReference>
<dbReference type="OrthoDB" id="9805462at2"/>
<accession>A0A271IZK4</accession>
<dbReference type="Pfam" id="PF01668">
    <property type="entry name" value="SmpB"/>
    <property type="match status" value="1"/>
</dbReference>
<evidence type="ECO:0000256" key="1">
    <source>
        <dbReference type="ARBA" id="ARBA00022490"/>
    </source>
</evidence>
<dbReference type="NCBIfam" id="TIGR00086">
    <property type="entry name" value="smpB"/>
    <property type="match status" value="1"/>
</dbReference>
<protein>
    <recommendedName>
        <fullName evidence="3">SsrA-binding protein</fullName>
    </recommendedName>
    <alternativeName>
        <fullName evidence="3">Small protein B</fullName>
    </alternativeName>
</protein>
<dbReference type="InterPro" id="IPR020081">
    <property type="entry name" value="SsrA-bd_prot_CS"/>
</dbReference>
<sequence>MADGTQTIVTNRRARYDYDITDRFEAGLVLTGSEVKSLRNGSAQIVEAFVKVGRDGLDLMNATIPPYEMGGYSNHEPRRPRRLLLHGSEIEKLRKGMEQKGMTIIPVKLYFKNGRAKVEIALGKGKKTVDKRQTIAERESKRRLDRLLKSH</sequence>
<dbReference type="InterPro" id="IPR023620">
    <property type="entry name" value="SmpB"/>
</dbReference>
<proteinExistence type="inferred from homology"/>
<organism evidence="4 5">
    <name type="scientific">Rubrivirga marina</name>
    <dbReference type="NCBI Taxonomy" id="1196024"/>
    <lineage>
        <taxon>Bacteria</taxon>
        <taxon>Pseudomonadati</taxon>
        <taxon>Rhodothermota</taxon>
        <taxon>Rhodothermia</taxon>
        <taxon>Rhodothermales</taxon>
        <taxon>Rubricoccaceae</taxon>
        <taxon>Rubrivirga</taxon>
    </lineage>
</organism>
<dbReference type="CDD" id="cd09294">
    <property type="entry name" value="SmpB"/>
    <property type="match status" value="1"/>
</dbReference>
<comment type="similarity">
    <text evidence="3">Belongs to the SmpB family.</text>
</comment>
<dbReference type="Gene3D" id="2.40.280.10">
    <property type="match status" value="1"/>
</dbReference>
<dbReference type="PANTHER" id="PTHR30308:SF2">
    <property type="entry name" value="SSRA-BINDING PROTEIN"/>
    <property type="match status" value="1"/>
</dbReference>
<dbReference type="SUPFAM" id="SSF74982">
    <property type="entry name" value="Small protein B (SmpB)"/>
    <property type="match status" value="1"/>
</dbReference>
<dbReference type="GO" id="GO:0070929">
    <property type="term" value="P:trans-translation"/>
    <property type="evidence" value="ECO:0007669"/>
    <property type="project" value="UniProtKB-UniRule"/>
</dbReference>
<dbReference type="AlphaFoldDB" id="A0A271IZK4"/>
<dbReference type="GO" id="GO:0003723">
    <property type="term" value="F:RNA binding"/>
    <property type="evidence" value="ECO:0007669"/>
    <property type="project" value="UniProtKB-UniRule"/>
</dbReference>
<dbReference type="NCBIfam" id="NF003843">
    <property type="entry name" value="PRK05422.1"/>
    <property type="match status" value="1"/>
</dbReference>
<name>A0A271IZK4_9BACT</name>
<keyword evidence="1 3" id="KW-0963">Cytoplasm</keyword>
<dbReference type="Proteomes" id="UP000216339">
    <property type="component" value="Unassembled WGS sequence"/>
</dbReference>
<keyword evidence="5" id="KW-1185">Reference proteome</keyword>